<sequence length="101" mass="12002">MYINQEHLMEEDIRGIEDLDDKTEVCYPTGCCDMTKKELLAKLCELEFLLTGTWTHEFLDEYEEKYRKMSAAELAKVLCEKLQEIYDWDVEAYKVVLGRYS</sequence>
<dbReference type="EMBL" id="PGCK01000017">
    <property type="protein sequence ID" value="MCD1296311.1"/>
    <property type="molecule type" value="Genomic_DNA"/>
</dbReference>
<organism evidence="1 2">
    <name type="scientific">Methanooceanicella nereidis</name>
    <dbReference type="NCBI Taxonomy" id="2052831"/>
    <lineage>
        <taxon>Archaea</taxon>
        <taxon>Methanobacteriati</taxon>
        <taxon>Methanobacteriota</taxon>
        <taxon>Stenosarchaea group</taxon>
        <taxon>Methanomicrobia</taxon>
        <taxon>Methanocellales</taxon>
        <taxon>Methanocellaceae</taxon>
        <taxon>Methanooceanicella</taxon>
    </lineage>
</organism>
<evidence type="ECO:0000313" key="1">
    <source>
        <dbReference type="EMBL" id="MCD1296311.1"/>
    </source>
</evidence>
<proteinExistence type="predicted"/>
<comment type="caution">
    <text evidence="1">The sequence shown here is derived from an EMBL/GenBank/DDBJ whole genome shotgun (WGS) entry which is preliminary data.</text>
</comment>
<dbReference type="Proteomes" id="UP001320159">
    <property type="component" value="Unassembled WGS sequence"/>
</dbReference>
<reference evidence="1 2" key="1">
    <citation type="submission" date="2017-11" db="EMBL/GenBank/DDBJ databases">
        <title>Isolation and Characterization of Family Methanocellaceae Species from Potential Methane Hydrate Area Offshore Southwestern Taiwan.</title>
        <authorList>
            <person name="Zhang W.-L."/>
            <person name="Chen W.-C."/>
            <person name="Lai M.-C."/>
            <person name="Chen S.-C."/>
        </authorList>
    </citation>
    <scope>NUCLEOTIDE SEQUENCE [LARGE SCALE GENOMIC DNA]</scope>
    <source>
        <strain evidence="1 2">CWC-04</strain>
    </source>
</reference>
<accession>A0AAP2REW9</accession>
<keyword evidence="2" id="KW-1185">Reference proteome</keyword>
<gene>
    <name evidence="1" type="ORF">CUJ83_15010</name>
</gene>
<protein>
    <submittedName>
        <fullName evidence="1">Uncharacterized protein</fullName>
    </submittedName>
</protein>
<name>A0AAP2REW9_9EURY</name>
<dbReference type="AlphaFoldDB" id="A0AAP2REW9"/>
<dbReference type="RefSeq" id="WP_230743310.1">
    <property type="nucleotide sequence ID" value="NZ_PGCK01000017.1"/>
</dbReference>
<evidence type="ECO:0000313" key="2">
    <source>
        <dbReference type="Proteomes" id="UP001320159"/>
    </source>
</evidence>